<name>A0ACD3A4W3_9AGAR</name>
<dbReference type="EMBL" id="ML208791">
    <property type="protein sequence ID" value="TFK60334.1"/>
    <property type="molecule type" value="Genomic_DNA"/>
</dbReference>
<evidence type="ECO:0000313" key="2">
    <source>
        <dbReference type="Proteomes" id="UP000308600"/>
    </source>
</evidence>
<sequence>VAAACSTDLVMADNLRISEVTRCAYEQLGQNGTIAAASDHECSECTQPYKATPDIIANPGAATDLLVVDGIVVGPKHCAFDECTDELTNNRGGVYCAYHQLYYGRRCHIVGCSQLKVAGTQACTQHQNEW</sequence>
<reference evidence="1 2" key="1">
    <citation type="journal article" date="2019" name="Nat. Ecol. Evol.">
        <title>Megaphylogeny resolves global patterns of mushroom evolution.</title>
        <authorList>
            <person name="Varga T."/>
            <person name="Krizsan K."/>
            <person name="Foldi C."/>
            <person name="Dima B."/>
            <person name="Sanchez-Garcia M."/>
            <person name="Sanchez-Ramirez S."/>
            <person name="Szollosi G.J."/>
            <person name="Szarkandi J.G."/>
            <person name="Papp V."/>
            <person name="Albert L."/>
            <person name="Andreopoulos W."/>
            <person name="Angelini C."/>
            <person name="Antonin V."/>
            <person name="Barry K.W."/>
            <person name="Bougher N.L."/>
            <person name="Buchanan P."/>
            <person name="Buyck B."/>
            <person name="Bense V."/>
            <person name="Catcheside P."/>
            <person name="Chovatia M."/>
            <person name="Cooper J."/>
            <person name="Damon W."/>
            <person name="Desjardin D."/>
            <person name="Finy P."/>
            <person name="Geml J."/>
            <person name="Haridas S."/>
            <person name="Hughes K."/>
            <person name="Justo A."/>
            <person name="Karasinski D."/>
            <person name="Kautmanova I."/>
            <person name="Kiss B."/>
            <person name="Kocsube S."/>
            <person name="Kotiranta H."/>
            <person name="LaButti K.M."/>
            <person name="Lechner B.E."/>
            <person name="Liimatainen K."/>
            <person name="Lipzen A."/>
            <person name="Lukacs Z."/>
            <person name="Mihaltcheva S."/>
            <person name="Morgado L.N."/>
            <person name="Niskanen T."/>
            <person name="Noordeloos M.E."/>
            <person name="Ohm R.A."/>
            <person name="Ortiz-Santana B."/>
            <person name="Ovrebo C."/>
            <person name="Racz N."/>
            <person name="Riley R."/>
            <person name="Savchenko A."/>
            <person name="Shiryaev A."/>
            <person name="Soop K."/>
            <person name="Spirin V."/>
            <person name="Szebenyi C."/>
            <person name="Tomsovsky M."/>
            <person name="Tulloss R.E."/>
            <person name="Uehling J."/>
            <person name="Grigoriev I.V."/>
            <person name="Vagvolgyi C."/>
            <person name="Papp T."/>
            <person name="Martin F.M."/>
            <person name="Miettinen O."/>
            <person name="Hibbett D.S."/>
            <person name="Nagy L.G."/>
        </authorList>
    </citation>
    <scope>NUCLEOTIDE SEQUENCE [LARGE SCALE GENOMIC DNA]</scope>
    <source>
        <strain evidence="1 2">NL-1719</strain>
    </source>
</reference>
<gene>
    <name evidence="1" type="ORF">BDN72DRAFT_736315</name>
</gene>
<proteinExistence type="predicted"/>
<organism evidence="1 2">
    <name type="scientific">Pluteus cervinus</name>
    <dbReference type="NCBI Taxonomy" id="181527"/>
    <lineage>
        <taxon>Eukaryota</taxon>
        <taxon>Fungi</taxon>
        <taxon>Dikarya</taxon>
        <taxon>Basidiomycota</taxon>
        <taxon>Agaricomycotina</taxon>
        <taxon>Agaricomycetes</taxon>
        <taxon>Agaricomycetidae</taxon>
        <taxon>Agaricales</taxon>
        <taxon>Pluteineae</taxon>
        <taxon>Pluteaceae</taxon>
        <taxon>Pluteus</taxon>
    </lineage>
</organism>
<keyword evidence="2" id="KW-1185">Reference proteome</keyword>
<evidence type="ECO:0000313" key="1">
    <source>
        <dbReference type="EMBL" id="TFK60334.1"/>
    </source>
</evidence>
<feature type="non-terminal residue" evidence="1">
    <location>
        <position position="1"/>
    </location>
</feature>
<dbReference type="Proteomes" id="UP000308600">
    <property type="component" value="Unassembled WGS sequence"/>
</dbReference>
<accession>A0ACD3A4W3</accession>
<protein>
    <submittedName>
        <fullName evidence="1">Uncharacterized protein</fullName>
    </submittedName>
</protein>
<feature type="non-terminal residue" evidence="1">
    <location>
        <position position="130"/>
    </location>
</feature>